<dbReference type="PANTHER" id="PTHR33048:SF47">
    <property type="entry name" value="INTEGRAL MEMBRANE PROTEIN-RELATED"/>
    <property type="match status" value="1"/>
</dbReference>
<feature type="region of interest" description="Disordered" evidence="6">
    <location>
        <begin position="301"/>
        <end position="336"/>
    </location>
</feature>
<feature type="transmembrane region" description="Helical" evidence="7">
    <location>
        <begin position="173"/>
        <end position="196"/>
    </location>
</feature>
<dbReference type="OrthoDB" id="5273647at2759"/>
<keyword evidence="3 7" id="KW-1133">Transmembrane helix</keyword>
<evidence type="ECO:0000256" key="2">
    <source>
        <dbReference type="ARBA" id="ARBA00022692"/>
    </source>
</evidence>
<dbReference type="GO" id="GO:0016020">
    <property type="term" value="C:membrane"/>
    <property type="evidence" value="ECO:0007669"/>
    <property type="project" value="UniProtKB-SubCell"/>
</dbReference>
<feature type="domain" description="Rhodopsin" evidence="8">
    <location>
        <begin position="31"/>
        <end position="268"/>
    </location>
</feature>
<evidence type="ECO:0000256" key="4">
    <source>
        <dbReference type="ARBA" id="ARBA00023136"/>
    </source>
</evidence>
<evidence type="ECO:0000256" key="1">
    <source>
        <dbReference type="ARBA" id="ARBA00004141"/>
    </source>
</evidence>
<evidence type="ECO:0000256" key="6">
    <source>
        <dbReference type="SAM" id="MobiDB-lite"/>
    </source>
</evidence>
<dbReference type="InterPro" id="IPR049326">
    <property type="entry name" value="Rhodopsin_dom_fungi"/>
</dbReference>
<accession>W3WYS4</accession>
<gene>
    <name evidence="9" type="ORF">PFICI_08787</name>
</gene>
<dbReference type="InterPro" id="IPR052337">
    <property type="entry name" value="SAT4-like"/>
</dbReference>
<proteinExistence type="inferred from homology"/>
<organism evidence="9 10">
    <name type="scientific">Pestalotiopsis fici (strain W106-1 / CGMCC3.15140)</name>
    <dbReference type="NCBI Taxonomy" id="1229662"/>
    <lineage>
        <taxon>Eukaryota</taxon>
        <taxon>Fungi</taxon>
        <taxon>Dikarya</taxon>
        <taxon>Ascomycota</taxon>
        <taxon>Pezizomycotina</taxon>
        <taxon>Sordariomycetes</taxon>
        <taxon>Xylariomycetidae</taxon>
        <taxon>Amphisphaeriales</taxon>
        <taxon>Sporocadaceae</taxon>
        <taxon>Pestalotiopsis</taxon>
    </lineage>
</organism>
<reference evidence="10" key="1">
    <citation type="journal article" date="2015" name="BMC Genomics">
        <title>Genomic and transcriptomic analysis of the endophytic fungus Pestalotiopsis fici reveals its lifestyle and high potential for synthesis of natural products.</title>
        <authorList>
            <person name="Wang X."/>
            <person name="Zhang X."/>
            <person name="Liu L."/>
            <person name="Xiang M."/>
            <person name="Wang W."/>
            <person name="Sun X."/>
            <person name="Che Y."/>
            <person name="Guo L."/>
            <person name="Liu G."/>
            <person name="Guo L."/>
            <person name="Wang C."/>
            <person name="Yin W.B."/>
            <person name="Stadler M."/>
            <person name="Zhang X."/>
            <person name="Liu X."/>
        </authorList>
    </citation>
    <scope>NUCLEOTIDE SEQUENCE [LARGE SCALE GENOMIC DNA]</scope>
    <source>
        <strain evidence="10">W106-1 / CGMCC3.15140</strain>
    </source>
</reference>
<evidence type="ECO:0000259" key="8">
    <source>
        <dbReference type="Pfam" id="PF20684"/>
    </source>
</evidence>
<dbReference type="HOGENOM" id="CLU_028200_31_0_1"/>
<evidence type="ECO:0000313" key="9">
    <source>
        <dbReference type="EMBL" id="ETS78934.1"/>
    </source>
</evidence>
<evidence type="ECO:0000256" key="5">
    <source>
        <dbReference type="ARBA" id="ARBA00038359"/>
    </source>
</evidence>
<evidence type="ECO:0000313" key="10">
    <source>
        <dbReference type="Proteomes" id="UP000030651"/>
    </source>
</evidence>
<dbReference type="PANTHER" id="PTHR33048">
    <property type="entry name" value="PTH11-LIKE INTEGRAL MEMBRANE PROTEIN (AFU_ORTHOLOGUE AFUA_5G11245)"/>
    <property type="match status" value="1"/>
</dbReference>
<protein>
    <recommendedName>
        <fullName evidence="8">Rhodopsin domain-containing protein</fullName>
    </recommendedName>
</protein>
<feature type="transmembrane region" description="Helical" evidence="7">
    <location>
        <begin position="125"/>
        <end position="145"/>
    </location>
</feature>
<keyword evidence="10" id="KW-1185">Reference proteome</keyword>
<feature type="transmembrane region" description="Helical" evidence="7">
    <location>
        <begin position="96"/>
        <end position="113"/>
    </location>
</feature>
<dbReference type="AlphaFoldDB" id="W3WYS4"/>
<evidence type="ECO:0000256" key="7">
    <source>
        <dbReference type="SAM" id="Phobius"/>
    </source>
</evidence>
<dbReference type="Pfam" id="PF20684">
    <property type="entry name" value="Fung_rhodopsin"/>
    <property type="match status" value="1"/>
</dbReference>
<name>W3WYS4_PESFW</name>
<dbReference type="InParanoid" id="W3WYS4"/>
<feature type="transmembrane region" description="Helical" evidence="7">
    <location>
        <begin position="47"/>
        <end position="70"/>
    </location>
</feature>
<dbReference type="Proteomes" id="UP000030651">
    <property type="component" value="Unassembled WGS sequence"/>
</dbReference>
<keyword evidence="2 7" id="KW-0812">Transmembrane</keyword>
<sequence>MKREVVLEDMQPVVWAVTIPFAIICLTSCIIRLYARHMIAKSFGPDDWLMFVGTFIWIGQQYIAWMWTILGGGLHVDKVSADNQFKISVYLFVEEFWYLLLQFIIKTSFLFFYRRTICTSGRFRTTIYVVMGVVVCQTIGTWLFYGLQCIPIQAYFHPELYPNAKCVATKLSYYLPSAVNVAVDVVIYILPIFPLWKLQTSRRRRIELIAIFTAGGGAVLVSLLRFIVLYQLSNTTDTTYVFGSVTIVTSIEFAVAMITNNMPGVAAFYQNWRGKNKSSQGTSSGTHGRSYELGHLATIGSKQQRSKADGYGASKDDDFFPGTDSEEELNPRHHRDSRTLQKIMEGSGEVRVETNVVVSHGPVPSSSDRGLEKATGGYFKFG</sequence>
<evidence type="ECO:0000256" key="3">
    <source>
        <dbReference type="ARBA" id="ARBA00022989"/>
    </source>
</evidence>
<comment type="subcellular location">
    <subcellularLocation>
        <location evidence="1">Membrane</location>
        <topology evidence="1">Multi-pass membrane protein</topology>
    </subcellularLocation>
</comment>
<feature type="transmembrane region" description="Helical" evidence="7">
    <location>
        <begin position="12"/>
        <end position="35"/>
    </location>
</feature>
<dbReference type="EMBL" id="KI912114">
    <property type="protein sequence ID" value="ETS78934.1"/>
    <property type="molecule type" value="Genomic_DNA"/>
</dbReference>
<dbReference type="OMA" id="KWLFIEE"/>
<comment type="similarity">
    <text evidence="5">Belongs to the SAT4 family.</text>
</comment>
<keyword evidence="4 7" id="KW-0472">Membrane</keyword>
<dbReference type="KEGG" id="pfy:PFICI_08787"/>
<dbReference type="GeneID" id="19273800"/>
<feature type="transmembrane region" description="Helical" evidence="7">
    <location>
        <begin position="240"/>
        <end position="269"/>
    </location>
</feature>
<feature type="transmembrane region" description="Helical" evidence="7">
    <location>
        <begin position="208"/>
        <end position="228"/>
    </location>
</feature>
<dbReference type="RefSeq" id="XP_007835559.1">
    <property type="nucleotide sequence ID" value="XM_007837368.1"/>
</dbReference>
<dbReference type="eggNOG" id="ENOG502SKMD">
    <property type="taxonomic scope" value="Eukaryota"/>
</dbReference>